<organism evidence="3 4">
    <name type="scientific">Pendulispora albinea</name>
    <dbReference type="NCBI Taxonomy" id="2741071"/>
    <lineage>
        <taxon>Bacteria</taxon>
        <taxon>Pseudomonadati</taxon>
        <taxon>Myxococcota</taxon>
        <taxon>Myxococcia</taxon>
        <taxon>Myxococcales</taxon>
        <taxon>Sorangiineae</taxon>
        <taxon>Pendulisporaceae</taxon>
        <taxon>Pendulispora</taxon>
    </lineage>
</organism>
<feature type="region of interest" description="Disordered" evidence="2">
    <location>
        <begin position="268"/>
        <end position="299"/>
    </location>
</feature>
<dbReference type="SUPFAM" id="SSF51197">
    <property type="entry name" value="Clavaminate synthase-like"/>
    <property type="match status" value="1"/>
</dbReference>
<dbReference type="GO" id="GO:0051213">
    <property type="term" value="F:dioxygenase activity"/>
    <property type="evidence" value="ECO:0007669"/>
    <property type="project" value="UniProtKB-KW"/>
</dbReference>
<accession>A0ABZ2MBA8</accession>
<proteinExistence type="predicted"/>
<dbReference type="Pfam" id="PF05721">
    <property type="entry name" value="PhyH"/>
    <property type="match status" value="1"/>
</dbReference>
<dbReference type="Gene3D" id="2.60.120.620">
    <property type="entry name" value="q2cbj1_9rhob like domain"/>
    <property type="match status" value="1"/>
</dbReference>
<dbReference type="Proteomes" id="UP001370348">
    <property type="component" value="Chromosome"/>
</dbReference>
<gene>
    <name evidence="3" type="ORF">LZC94_21385</name>
</gene>
<name>A0ABZ2MBA8_9BACT</name>
<sequence>MSDALRYPSRLRTRVPASNRRDPVIWDRSAGGPLSSEEVGRYERDGFILLHDWIPEREATEWRREAEALRGDAQQERVYEKSDQTVRTIFKVDRNAELFANLARDPRILGIANQLLGGAVYVHQSRINFKAPLRGGDFWWHSDFEIWHTEDGMPAMRALSVAVLLDESSALNGPILFVPGSHEVFVPCIQATPDLNYKEDLRTQDYTAPDRELLGRAIQERGVVQALGKAGTIIVSDCNVMHGSAANMSPWPRSILFYCFNSVHNTLSPEPPLGTRPRPDFLANRNFTPISTRDDGPTP</sequence>
<dbReference type="PANTHER" id="PTHR20883">
    <property type="entry name" value="PHYTANOYL-COA DIOXYGENASE DOMAIN CONTAINING 1"/>
    <property type="match status" value="1"/>
</dbReference>
<protein>
    <submittedName>
        <fullName evidence="3">Phytanoyl-CoA dioxygenase family protein</fullName>
    </submittedName>
</protein>
<evidence type="ECO:0000256" key="1">
    <source>
        <dbReference type="ARBA" id="ARBA00001954"/>
    </source>
</evidence>
<evidence type="ECO:0000313" key="3">
    <source>
        <dbReference type="EMBL" id="WXB19765.1"/>
    </source>
</evidence>
<dbReference type="RefSeq" id="WP_394829360.1">
    <property type="nucleotide sequence ID" value="NZ_CP089984.1"/>
</dbReference>
<keyword evidence="3" id="KW-0223">Dioxygenase</keyword>
<dbReference type="EMBL" id="CP089984">
    <property type="protein sequence ID" value="WXB19765.1"/>
    <property type="molecule type" value="Genomic_DNA"/>
</dbReference>
<dbReference type="PANTHER" id="PTHR20883:SF48">
    <property type="entry name" value="ECTOINE DIOXYGENASE"/>
    <property type="match status" value="1"/>
</dbReference>
<evidence type="ECO:0000256" key="2">
    <source>
        <dbReference type="SAM" id="MobiDB-lite"/>
    </source>
</evidence>
<keyword evidence="4" id="KW-1185">Reference proteome</keyword>
<dbReference type="InterPro" id="IPR008775">
    <property type="entry name" value="Phytyl_CoA_dOase-like"/>
</dbReference>
<evidence type="ECO:0000313" key="4">
    <source>
        <dbReference type="Proteomes" id="UP001370348"/>
    </source>
</evidence>
<reference evidence="3 4" key="1">
    <citation type="submission" date="2021-12" db="EMBL/GenBank/DDBJ databases">
        <title>Discovery of the Pendulisporaceae a myxobacterial family with distinct sporulation behavior and unique specialized metabolism.</title>
        <authorList>
            <person name="Garcia R."/>
            <person name="Popoff A."/>
            <person name="Bader C.D."/>
            <person name="Loehr J."/>
            <person name="Walesch S."/>
            <person name="Walt C."/>
            <person name="Boldt J."/>
            <person name="Bunk B."/>
            <person name="Haeckl F.J.F.P.J."/>
            <person name="Gunesch A.P."/>
            <person name="Birkelbach J."/>
            <person name="Nuebel U."/>
            <person name="Pietschmann T."/>
            <person name="Bach T."/>
            <person name="Mueller R."/>
        </authorList>
    </citation>
    <scope>NUCLEOTIDE SEQUENCE [LARGE SCALE GENOMIC DNA]</scope>
    <source>
        <strain evidence="3 4">MSr11954</strain>
    </source>
</reference>
<comment type="cofactor">
    <cofactor evidence="1">
        <name>Fe(2+)</name>
        <dbReference type="ChEBI" id="CHEBI:29033"/>
    </cofactor>
</comment>
<keyword evidence="3" id="KW-0560">Oxidoreductase</keyword>